<evidence type="ECO:0000313" key="8">
    <source>
        <dbReference type="Ensembl" id="ENSNMLP00000044305.1"/>
    </source>
</evidence>
<evidence type="ECO:0000256" key="4">
    <source>
        <dbReference type="ARBA" id="ARBA00023242"/>
    </source>
</evidence>
<keyword evidence="5" id="KW-0479">Metal-binding</keyword>
<evidence type="ECO:0000256" key="2">
    <source>
        <dbReference type="ARBA" id="ARBA00023015"/>
    </source>
</evidence>
<accession>A0A8C6V0C7</accession>
<feature type="compositionally biased region" description="Polar residues" evidence="6">
    <location>
        <begin position="87"/>
        <end position="99"/>
    </location>
</feature>
<comment type="subcellular location">
    <subcellularLocation>
        <location evidence="1">Nucleus</location>
    </subcellularLocation>
</comment>
<dbReference type="AlphaFoldDB" id="A0A8C6V0C7"/>
<keyword evidence="2" id="KW-0805">Transcription regulation</keyword>
<dbReference type="PROSITE" id="PS50157">
    <property type="entry name" value="ZINC_FINGER_C2H2_2"/>
    <property type="match status" value="1"/>
</dbReference>
<sequence length="186" mass="21089">MTEQQDRPYVCSAPGCSQRFQLEEHLSVHRHKHEMTLKFCSIKGDGAFTGGTPTPTKFLQNCDEVGLFKEIEEEFLQAQEEEKKQMLPQNGPSCMNQLKGQAPVHLPPAHTHSHACPPPQQDSNHQHHHHHNHNGPLSRSQPLQHPPWRWGARAAAWPLSRPTGRSSRRATRTLARCRALCPAWCT</sequence>
<evidence type="ECO:0000256" key="5">
    <source>
        <dbReference type="PROSITE-ProRule" id="PRU00042"/>
    </source>
</evidence>
<dbReference type="PROSITE" id="PS00028">
    <property type="entry name" value="ZINC_FINGER_C2H2_1"/>
    <property type="match status" value="1"/>
</dbReference>
<dbReference type="Gene3D" id="3.30.160.60">
    <property type="entry name" value="Classic Zinc Finger"/>
    <property type="match status" value="1"/>
</dbReference>
<evidence type="ECO:0000259" key="7">
    <source>
        <dbReference type="PROSITE" id="PS50157"/>
    </source>
</evidence>
<dbReference type="InterPro" id="IPR051027">
    <property type="entry name" value="bZIP_transcription_factors"/>
</dbReference>
<keyword evidence="5" id="KW-0862">Zinc</keyword>
<keyword evidence="5" id="KW-0863">Zinc-finger</keyword>
<protein>
    <recommendedName>
        <fullName evidence="7">C2H2-type domain-containing protein</fullName>
    </recommendedName>
</protein>
<dbReference type="InterPro" id="IPR036236">
    <property type="entry name" value="Znf_C2H2_sf"/>
</dbReference>
<evidence type="ECO:0000256" key="3">
    <source>
        <dbReference type="ARBA" id="ARBA00023163"/>
    </source>
</evidence>
<dbReference type="PANTHER" id="PTHR19304">
    <property type="entry name" value="CYCLIC-AMP RESPONSE ELEMENT BINDING PROTEIN"/>
    <property type="match status" value="1"/>
</dbReference>
<evidence type="ECO:0000256" key="1">
    <source>
        <dbReference type="ARBA" id="ARBA00004123"/>
    </source>
</evidence>
<feature type="domain" description="C2H2-type" evidence="7">
    <location>
        <begin position="9"/>
        <end position="33"/>
    </location>
</feature>
<dbReference type="GO" id="GO:0008270">
    <property type="term" value="F:zinc ion binding"/>
    <property type="evidence" value="ECO:0007669"/>
    <property type="project" value="UniProtKB-KW"/>
</dbReference>
<dbReference type="GO" id="GO:0005634">
    <property type="term" value="C:nucleus"/>
    <property type="evidence" value="ECO:0007669"/>
    <property type="project" value="UniProtKB-SubCell"/>
</dbReference>
<dbReference type="SUPFAM" id="SSF57667">
    <property type="entry name" value="beta-beta-alpha zinc fingers"/>
    <property type="match status" value="1"/>
</dbReference>
<organism evidence="8 9">
    <name type="scientific">Neogobius melanostomus</name>
    <name type="common">round goby</name>
    <dbReference type="NCBI Taxonomy" id="47308"/>
    <lineage>
        <taxon>Eukaryota</taxon>
        <taxon>Metazoa</taxon>
        <taxon>Chordata</taxon>
        <taxon>Craniata</taxon>
        <taxon>Vertebrata</taxon>
        <taxon>Euteleostomi</taxon>
        <taxon>Actinopterygii</taxon>
        <taxon>Neopterygii</taxon>
        <taxon>Teleostei</taxon>
        <taxon>Neoteleostei</taxon>
        <taxon>Acanthomorphata</taxon>
        <taxon>Gobiaria</taxon>
        <taxon>Gobiiformes</taxon>
        <taxon>Gobioidei</taxon>
        <taxon>Gobiidae</taxon>
        <taxon>Benthophilinae</taxon>
        <taxon>Neogobiini</taxon>
        <taxon>Neogobius</taxon>
    </lineage>
</organism>
<reference evidence="8" key="1">
    <citation type="submission" date="2025-08" db="UniProtKB">
        <authorList>
            <consortium name="Ensembl"/>
        </authorList>
    </citation>
    <scope>IDENTIFICATION</scope>
</reference>
<name>A0A8C6V0C7_9GOBI</name>
<evidence type="ECO:0000256" key="6">
    <source>
        <dbReference type="SAM" id="MobiDB-lite"/>
    </source>
</evidence>
<dbReference type="InterPro" id="IPR013087">
    <property type="entry name" value="Znf_C2H2_type"/>
</dbReference>
<keyword evidence="9" id="KW-1185">Reference proteome</keyword>
<keyword evidence="4" id="KW-0539">Nucleus</keyword>
<keyword evidence="3" id="KW-0804">Transcription</keyword>
<feature type="region of interest" description="Disordered" evidence="6">
    <location>
        <begin position="87"/>
        <end position="146"/>
    </location>
</feature>
<dbReference type="Ensembl" id="ENSNMLT00000049177.1">
    <property type="protein sequence ID" value="ENSNMLP00000044305.1"/>
    <property type="gene ID" value="ENSNMLG00000026809.1"/>
</dbReference>
<proteinExistence type="predicted"/>
<reference evidence="8" key="2">
    <citation type="submission" date="2025-09" db="UniProtKB">
        <authorList>
            <consortium name="Ensembl"/>
        </authorList>
    </citation>
    <scope>IDENTIFICATION</scope>
</reference>
<evidence type="ECO:0000313" key="9">
    <source>
        <dbReference type="Proteomes" id="UP000694523"/>
    </source>
</evidence>
<dbReference type="Proteomes" id="UP000694523">
    <property type="component" value="Unplaced"/>
</dbReference>